<evidence type="ECO:0000256" key="1">
    <source>
        <dbReference type="SAM" id="MobiDB-lite"/>
    </source>
</evidence>
<sequence>MSFAPVSQGNTLQFPITNRIYSTGSRYEECYAGMQADEPFTTPPDGRLRRNKGSREEEISGPHSDGFIDEDLRVGGPYLCRIPAHYIALPKTHSHYQRLVAENQEVKDHVSRILEAARITPTIVEFIGRLSEVEQEASPVLTLLVIALRERLDPAWLDTARILWNYLRAEGFTNMNVEIVDLNMLKRLEVSESGLEENVSHYIGEMVEEEIRDGVYWRYITSIAVFRLGWSTNHVENPVTLTITIEPDAPLREQVVSILNSKELSFVAVMIIRGDIPSLTYLSSPTPDRWEDF</sequence>
<name>A0ABR4JW53_9EURO</name>
<evidence type="ECO:0000313" key="2">
    <source>
        <dbReference type="EMBL" id="KAL2843148.1"/>
    </source>
</evidence>
<organism evidence="2 3">
    <name type="scientific">Aspergillus pseudoustus</name>
    <dbReference type="NCBI Taxonomy" id="1810923"/>
    <lineage>
        <taxon>Eukaryota</taxon>
        <taxon>Fungi</taxon>
        <taxon>Dikarya</taxon>
        <taxon>Ascomycota</taxon>
        <taxon>Pezizomycotina</taxon>
        <taxon>Eurotiomycetes</taxon>
        <taxon>Eurotiomycetidae</taxon>
        <taxon>Eurotiales</taxon>
        <taxon>Aspergillaceae</taxon>
        <taxon>Aspergillus</taxon>
        <taxon>Aspergillus subgen. Nidulantes</taxon>
    </lineage>
</organism>
<keyword evidence="3" id="KW-1185">Reference proteome</keyword>
<reference evidence="2 3" key="1">
    <citation type="submission" date="2024-07" db="EMBL/GenBank/DDBJ databases">
        <title>Section-level genome sequencing and comparative genomics of Aspergillus sections Usti and Cavernicolus.</title>
        <authorList>
            <consortium name="Lawrence Berkeley National Laboratory"/>
            <person name="Nybo J.L."/>
            <person name="Vesth T.C."/>
            <person name="Theobald S."/>
            <person name="Frisvad J.C."/>
            <person name="Larsen T.O."/>
            <person name="Kjaerboelling I."/>
            <person name="Rothschild-Mancinelli K."/>
            <person name="Lyhne E.K."/>
            <person name="Kogle M.E."/>
            <person name="Barry K."/>
            <person name="Clum A."/>
            <person name="Na H."/>
            <person name="Ledsgaard L."/>
            <person name="Lin J."/>
            <person name="Lipzen A."/>
            <person name="Kuo A."/>
            <person name="Riley R."/>
            <person name="Mondo S."/>
            <person name="Labutti K."/>
            <person name="Haridas S."/>
            <person name="Pangalinan J."/>
            <person name="Salamov A.A."/>
            <person name="Simmons B.A."/>
            <person name="Magnuson J.K."/>
            <person name="Chen J."/>
            <person name="Drula E."/>
            <person name="Henrissat B."/>
            <person name="Wiebenga A."/>
            <person name="Lubbers R.J."/>
            <person name="Gomes A.C."/>
            <person name="Makela M.R."/>
            <person name="Stajich J."/>
            <person name="Grigoriev I.V."/>
            <person name="Mortensen U.H."/>
            <person name="De Vries R.P."/>
            <person name="Baker S.E."/>
            <person name="Andersen M.R."/>
        </authorList>
    </citation>
    <scope>NUCLEOTIDE SEQUENCE [LARGE SCALE GENOMIC DNA]</scope>
    <source>
        <strain evidence="2 3">CBS 123904</strain>
    </source>
</reference>
<protein>
    <submittedName>
        <fullName evidence="2">Uncharacterized protein</fullName>
    </submittedName>
</protein>
<gene>
    <name evidence="2" type="ORF">BJY01DRAFT_248732</name>
</gene>
<proteinExistence type="predicted"/>
<accession>A0ABR4JW53</accession>
<evidence type="ECO:0000313" key="3">
    <source>
        <dbReference type="Proteomes" id="UP001610446"/>
    </source>
</evidence>
<comment type="caution">
    <text evidence="2">The sequence shown here is derived from an EMBL/GenBank/DDBJ whole genome shotgun (WGS) entry which is preliminary data.</text>
</comment>
<dbReference type="EMBL" id="JBFXLU010000092">
    <property type="protein sequence ID" value="KAL2843148.1"/>
    <property type="molecule type" value="Genomic_DNA"/>
</dbReference>
<dbReference type="Proteomes" id="UP001610446">
    <property type="component" value="Unassembled WGS sequence"/>
</dbReference>
<feature type="region of interest" description="Disordered" evidence="1">
    <location>
        <begin position="36"/>
        <end position="66"/>
    </location>
</feature>